<sequence length="901" mass="104645">QKQRVFTGVVTKLHDTFGFVDEDVFFQLSAVKGKTPQVGDRVLVEATYNPNMPFKWNAQRIQTLPNQQSQTQPLLKTPPAVLQPIAPQTTFGVQPQPQPQSLLQAQISAASITPLLQTQPQPLLQQPQQKVMSTLHRPKRGPEVFVKGREKDGDPEKDRLRENVPGRDLPEERERDHLGGFDVLFHVTQFSLDCPSCDMMELRRRYQNLYIPSDFFDAQFTWVDAFPLSRPFQLGNYCNFYVMHREVESLEKNTAILDPPDADHLYSAKVMLMASPSMEDLYHKSCALAEDPQELRDGFQHPARLVKFLVGMKGKDEAMAIGGHWSPSLDGPDPEKDPSVLIKTAIRCCKALTGIDLSVCTQWYRFAEIRYHRPEETHKGRTVPAHVETVVLFFPDVWHCLPTRSEWETLSRGYKQQLVEKLQDQDEEEKDDGEAKEISTPTHWSKLDPKTMKEEERKRQEEMERQRRERRYILPDEPAIIVHPNWAAKSVYNIFENFPPNGKRKMKVSLFAELFNEMLQRDFGVRIYKSLVSLPEKEDNEVTPEKEDKRKDDSKDDDETEEDNNQDEYDPMEAEEAEDEEDEVFKLDCFGYLEPAIPSFEDFSNRKVLLVSAPRYICFTDRDEEEMNKRDDKRDSNRYCKVRQRSFQIVAIIWTQSQFFTFQEKEKTQMITINRDLLMAFVYFDQSHCGYLLEKDLEEILYTLGLHLSRAQVKKLLNKVVLRESCFYRKLTDTSKDEENHEESEALQEDMVLGNRLLLPTPTVKQESKDVEENVGLIVYNGAMVDVGSLLQKLEKSEKVRAEVEQKLQLLEEKTDEDEKTILNLENSNKSLTGELREVKKDLSQLQENLKISENMNLQFENQLNKTIRNLSTVMDEIHTVLKKDHHPGSHSETKEKKGSN</sequence>
<evidence type="ECO:0000256" key="8">
    <source>
        <dbReference type="SAM" id="MobiDB-lite"/>
    </source>
</evidence>
<evidence type="ECO:0000256" key="3">
    <source>
        <dbReference type="ARBA" id="ARBA00022553"/>
    </source>
</evidence>
<dbReference type="Gene3D" id="2.40.50.140">
    <property type="entry name" value="Nucleic acid-binding proteins"/>
    <property type="match status" value="1"/>
</dbReference>
<evidence type="ECO:0000256" key="1">
    <source>
        <dbReference type="ARBA" id="ARBA00004496"/>
    </source>
</evidence>
<dbReference type="InterPro" id="IPR012340">
    <property type="entry name" value="NA-bd_OB-fold"/>
</dbReference>
<dbReference type="GeneTree" id="ENSGT00530000063672"/>
<protein>
    <submittedName>
        <fullName evidence="10">Cell division cycle and apoptosis regulator 1</fullName>
    </submittedName>
</protein>
<gene>
    <name evidence="10" type="primary">CCAR1</name>
</gene>
<dbReference type="GO" id="GO:0005737">
    <property type="term" value="C:cytoplasm"/>
    <property type="evidence" value="ECO:0007669"/>
    <property type="project" value="UniProtKB-SubCell"/>
</dbReference>
<feature type="region of interest" description="Disordered" evidence="8">
    <location>
        <begin position="536"/>
        <end position="578"/>
    </location>
</feature>
<evidence type="ECO:0000256" key="6">
    <source>
        <dbReference type="ARBA" id="ARBA00023306"/>
    </source>
</evidence>
<keyword evidence="6" id="KW-0131">Cell cycle</keyword>
<feature type="compositionally biased region" description="Acidic residues" evidence="8">
    <location>
        <begin position="425"/>
        <end position="434"/>
    </location>
</feature>
<feature type="compositionally biased region" description="Acidic residues" evidence="8">
    <location>
        <begin position="555"/>
        <end position="578"/>
    </location>
</feature>
<evidence type="ECO:0000256" key="2">
    <source>
        <dbReference type="ARBA" id="ARBA00022490"/>
    </source>
</evidence>
<keyword evidence="5" id="KW-0010">Activator</keyword>
<dbReference type="SUPFAM" id="SSF50249">
    <property type="entry name" value="Nucleic acid-binding proteins"/>
    <property type="match status" value="1"/>
</dbReference>
<feature type="coiled-coil region" evidence="7">
    <location>
        <begin position="787"/>
        <end position="863"/>
    </location>
</feature>
<feature type="region of interest" description="Disordered" evidence="8">
    <location>
        <begin position="421"/>
        <end position="465"/>
    </location>
</feature>
<dbReference type="AlphaFoldDB" id="G3TZW7"/>
<feature type="compositionally biased region" description="Basic and acidic residues" evidence="8">
    <location>
        <begin position="140"/>
        <end position="173"/>
    </location>
</feature>
<keyword evidence="4 7" id="KW-0175">Coiled coil</keyword>
<dbReference type="InterPro" id="IPR045353">
    <property type="entry name" value="LAIKA"/>
</dbReference>
<accession>G3TZW7</accession>
<dbReference type="Pfam" id="PF19256">
    <property type="entry name" value="LAIKA"/>
    <property type="match status" value="1"/>
</dbReference>
<dbReference type="InterPro" id="IPR025954">
    <property type="entry name" value="DBC1/CARP1_inactive_NUDIX"/>
</dbReference>
<dbReference type="GO" id="GO:0006355">
    <property type="term" value="P:regulation of DNA-templated transcription"/>
    <property type="evidence" value="ECO:0007669"/>
    <property type="project" value="InterPro"/>
</dbReference>
<keyword evidence="2" id="KW-0963">Cytoplasm</keyword>
<reference evidence="10" key="3">
    <citation type="submission" date="2025-09" db="UniProtKB">
        <authorList>
            <consortium name="Ensembl"/>
        </authorList>
    </citation>
    <scope>IDENTIFICATION</scope>
    <source>
        <strain evidence="10">Isolate ISIS603380</strain>
    </source>
</reference>
<name>G3TZW7_LOXAF</name>
<dbReference type="GO" id="GO:0005634">
    <property type="term" value="C:nucleus"/>
    <property type="evidence" value="ECO:0007669"/>
    <property type="project" value="TreeGrafter"/>
</dbReference>
<evidence type="ECO:0000313" key="11">
    <source>
        <dbReference type="Proteomes" id="UP000007646"/>
    </source>
</evidence>
<feature type="domain" description="DBC1/CARP1 catalytically inactive NUDIX hydrolase" evidence="9">
    <location>
        <begin position="299"/>
        <end position="431"/>
    </location>
</feature>
<comment type="subcellular location">
    <subcellularLocation>
        <location evidence="1">Cytoplasm</location>
    </subcellularLocation>
</comment>
<evidence type="ECO:0000256" key="4">
    <source>
        <dbReference type="ARBA" id="ARBA00023054"/>
    </source>
</evidence>
<dbReference type="PANTHER" id="PTHR14304">
    <property type="entry name" value="CELL DIVISION CYCLE AND APOPTOSIS REGULATOR PROTEIN"/>
    <property type="match status" value="1"/>
</dbReference>
<dbReference type="InterPro" id="IPR025224">
    <property type="entry name" value="CCAR1/CCAR2"/>
</dbReference>
<reference evidence="10 11" key="1">
    <citation type="submission" date="2009-06" db="EMBL/GenBank/DDBJ databases">
        <title>The Genome Sequence of Loxodonta africana (African elephant).</title>
        <authorList>
            <person name="Di Palma F."/>
            <person name="Heiman D."/>
            <person name="Young S."/>
            <person name="Johnson J."/>
            <person name="Lander E.S."/>
            <person name="Lindblad-Toh K."/>
        </authorList>
    </citation>
    <scope>NUCLEOTIDE SEQUENCE [LARGE SCALE GENOMIC DNA]</scope>
    <source>
        <strain evidence="10 11">Isolate ISIS603380</strain>
    </source>
</reference>
<evidence type="ECO:0000256" key="5">
    <source>
        <dbReference type="ARBA" id="ARBA00023159"/>
    </source>
</evidence>
<dbReference type="PANTHER" id="PTHR14304:SF14">
    <property type="entry name" value="CELL DIVISION CYCLE AND APOPTOSIS REGULATOR PROTEIN 1"/>
    <property type="match status" value="1"/>
</dbReference>
<dbReference type="Pfam" id="PF14443">
    <property type="entry name" value="DBC1"/>
    <property type="match status" value="1"/>
</dbReference>
<evidence type="ECO:0000259" key="9">
    <source>
        <dbReference type="SMART" id="SM01122"/>
    </source>
</evidence>
<evidence type="ECO:0000313" key="10">
    <source>
        <dbReference type="Ensembl" id="ENSLAFP00000021125.1"/>
    </source>
</evidence>
<organism evidence="10 11">
    <name type="scientific">Loxodonta africana</name>
    <name type="common">African elephant</name>
    <dbReference type="NCBI Taxonomy" id="9785"/>
    <lineage>
        <taxon>Eukaryota</taxon>
        <taxon>Metazoa</taxon>
        <taxon>Chordata</taxon>
        <taxon>Craniata</taxon>
        <taxon>Vertebrata</taxon>
        <taxon>Euteleostomi</taxon>
        <taxon>Mammalia</taxon>
        <taxon>Eutheria</taxon>
        <taxon>Afrotheria</taxon>
        <taxon>Proboscidea</taxon>
        <taxon>Elephantidae</taxon>
        <taxon>Loxodonta</taxon>
    </lineage>
</organism>
<proteinExistence type="predicted"/>
<dbReference type="Proteomes" id="UP000007646">
    <property type="component" value="Unassembled WGS sequence"/>
</dbReference>
<evidence type="ECO:0000256" key="7">
    <source>
        <dbReference type="SAM" id="Coils"/>
    </source>
</evidence>
<reference evidence="10" key="2">
    <citation type="submission" date="2025-08" db="UniProtKB">
        <authorList>
            <consortium name="Ensembl"/>
        </authorList>
    </citation>
    <scope>IDENTIFICATION</scope>
    <source>
        <strain evidence="10">Isolate ISIS603380</strain>
    </source>
</reference>
<dbReference type="SUPFAM" id="SSF47473">
    <property type="entry name" value="EF-hand"/>
    <property type="match status" value="1"/>
</dbReference>
<dbReference type="Pfam" id="PF14444">
    <property type="entry name" value="S1-like"/>
    <property type="match status" value="1"/>
</dbReference>
<dbReference type="Ensembl" id="ENSLAFT00000025603.1">
    <property type="protein sequence ID" value="ENSLAFP00000021125.1"/>
    <property type="gene ID" value="ENSLAFG00000006177.3"/>
</dbReference>
<dbReference type="InterPro" id="IPR025223">
    <property type="entry name" value="S1-like_RNA-bd_dom"/>
</dbReference>
<keyword evidence="11" id="KW-1185">Reference proteome</keyword>
<dbReference type="InterPro" id="IPR011992">
    <property type="entry name" value="EF-hand-dom_pair"/>
</dbReference>
<feature type="compositionally biased region" description="Basic and acidic residues" evidence="8">
    <location>
        <begin position="445"/>
        <end position="465"/>
    </location>
</feature>
<keyword evidence="3" id="KW-0597">Phosphoprotein</keyword>
<feature type="compositionally biased region" description="Basic and acidic residues" evidence="8">
    <location>
        <begin position="543"/>
        <end position="554"/>
    </location>
</feature>
<feature type="region of interest" description="Disordered" evidence="8">
    <location>
        <begin position="139"/>
        <end position="173"/>
    </location>
</feature>
<dbReference type="SMART" id="SM01122">
    <property type="entry name" value="DBC1"/>
    <property type="match status" value="1"/>
</dbReference>